<name>A0A6G5ACH5_RHIMP</name>
<proteinExistence type="predicted"/>
<keyword evidence="1" id="KW-0812">Transmembrane</keyword>
<dbReference type="AlphaFoldDB" id="A0A6G5ACH5"/>
<keyword evidence="1" id="KW-1133">Transmembrane helix</keyword>
<keyword evidence="1" id="KW-0472">Membrane</keyword>
<organism evidence="3">
    <name type="scientific">Rhipicephalus microplus</name>
    <name type="common">Cattle tick</name>
    <name type="synonym">Boophilus microplus</name>
    <dbReference type="NCBI Taxonomy" id="6941"/>
    <lineage>
        <taxon>Eukaryota</taxon>
        <taxon>Metazoa</taxon>
        <taxon>Ecdysozoa</taxon>
        <taxon>Arthropoda</taxon>
        <taxon>Chelicerata</taxon>
        <taxon>Arachnida</taxon>
        <taxon>Acari</taxon>
        <taxon>Parasitiformes</taxon>
        <taxon>Ixodida</taxon>
        <taxon>Ixodoidea</taxon>
        <taxon>Ixodidae</taxon>
        <taxon>Rhipicephalinae</taxon>
        <taxon>Rhipicephalus</taxon>
        <taxon>Boophilus</taxon>
    </lineage>
</organism>
<evidence type="ECO:0000256" key="1">
    <source>
        <dbReference type="SAM" id="Phobius"/>
    </source>
</evidence>
<dbReference type="GO" id="GO:0071897">
    <property type="term" value="P:DNA biosynthetic process"/>
    <property type="evidence" value="ECO:0007669"/>
    <property type="project" value="UniProtKB-ARBA"/>
</dbReference>
<sequence>MLPVGSGVPQGSVLGPLLFLVFINDIVDNCRVKIRLYADDCALYSLIHTVEDQVKLNTEIEKLMKWCNSWQMCVNYQKSVAMSITNKKCPLVYNYTADGNILNRVTEYKYLGLHICSNFHWDRHIDYISNNAMMKLHFLRRSLRYSSYDTKILAYKSLIQPILDYGNIIWDPYTNVNIHKLDRIQNKAVRFIFKKYGPTSVSELVAKAGFKRTSERNRISRLLFFFKIVNGRINSNTGEYLKFSSGYSTRQRHKHTVVPFQPNNNTFKYSFFRALPKNGMSLTAKLLKQTVSRHLKNLYLTSVFFFVKHFMLFEVLCSVLTAVLYC</sequence>
<protein>
    <submittedName>
        <fullName evidence="3">Putative tick transposon</fullName>
    </submittedName>
</protein>
<dbReference type="InterPro" id="IPR043502">
    <property type="entry name" value="DNA/RNA_pol_sf"/>
</dbReference>
<feature type="domain" description="Reverse transcriptase" evidence="2">
    <location>
        <begin position="1"/>
        <end position="115"/>
    </location>
</feature>
<accession>A0A6G5ACH5</accession>
<evidence type="ECO:0000259" key="2">
    <source>
        <dbReference type="PROSITE" id="PS50878"/>
    </source>
</evidence>
<feature type="transmembrane region" description="Helical" evidence="1">
    <location>
        <begin position="298"/>
        <end position="325"/>
    </location>
</feature>
<dbReference type="EMBL" id="GIKN01005623">
    <property type="protein sequence ID" value="NIE47896.1"/>
    <property type="molecule type" value="Transcribed_RNA"/>
</dbReference>
<dbReference type="Pfam" id="PF00078">
    <property type="entry name" value="RVT_1"/>
    <property type="match status" value="1"/>
</dbReference>
<dbReference type="SUPFAM" id="SSF56672">
    <property type="entry name" value="DNA/RNA polymerases"/>
    <property type="match status" value="1"/>
</dbReference>
<dbReference type="PANTHER" id="PTHR33332">
    <property type="entry name" value="REVERSE TRANSCRIPTASE DOMAIN-CONTAINING PROTEIN"/>
    <property type="match status" value="1"/>
</dbReference>
<dbReference type="PROSITE" id="PS50878">
    <property type="entry name" value="RT_POL"/>
    <property type="match status" value="1"/>
</dbReference>
<evidence type="ECO:0000313" key="3">
    <source>
        <dbReference type="EMBL" id="NIE47896.1"/>
    </source>
</evidence>
<dbReference type="InterPro" id="IPR000477">
    <property type="entry name" value="RT_dom"/>
</dbReference>
<reference evidence="3" key="1">
    <citation type="submission" date="2020-03" db="EMBL/GenBank/DDBJ databases">
        <title>A transcriptome and proteome of the tick Rhipicephalus microplus shaped by the genetic composition of its hosts and developmental stage.</title>
        <authorList>
            <person name="Garcia G.R."/>
            <person name="Ribeiro J.M.C."/>
            <person name="Maruyama S.R."/>
            <person name="Gardinasse L.G."/>
            <person name="Nelson K."/>
            <person name="Ferreira B.R."/>
            <person name="Andrade T.G."/>
            <person name="Santos I.K.F.M."/>
        </authorList>
    </citation>
    <scope>NUCLEOTIDE SEQUENCE</scope>
    <source>
        <strain evidence="3">NSGR</strain>
        <tissue evidence="3">Salivary glands</tissue>
    </source>
</reference>